<gene>
    <name evidence="1" type="ORF">NIES2135_50770</name>
</gene>
<dbReference type="EMBL" id="AP018203">
    <property type="protein sequence ID" value="BAY58204.1"/>
    <property type="molecule type" value="Genomic_DNA"/>
</dbReference>
<evidence type="ECO:0000313" key="2">
    <source>
        <dbReference type="Proteomes" id="UP000217895"/>
    </source>
</evidence>
<dbReference type="Proteomes" id="UP000217895">
    <property type="component" value="Chromosome"/>
</dbReference>
<evidence type="ECO:0000313" key="1">
    <source>
        <dbReference type="EMBL" id="BAY58204.1"/>
    </source>
</evidence>
<sequence>MSPLLQQVLSEIAQLAPEERLQLIEHIQHMENQTQPKKSWQDLEGIAPNLLKGQDAQDWVNQIREEWDDREEMLRG</sequence>
<proteinExistence type="predicted"/>
<protein>
    <recommendedName>
        <fullName evidence="3">DUF2281 domain-containing protein</fullName>
    </recommendedName>
</protein>
<name>A0A1Z4JN70_LEPBY</name>
<evidence type="ECO:0008006" key="3">
    <source>
        <dbReference type="Google" id="ProtNLM"/>
    </source>
</evidence>
<reference evidence="1 2" key="1">
    <citation type="submission" date="2017-06" db="EMBL/GenBank/DDBJ databases">
        <title>Genome sequencing of cyanobaciteial culture collection at National Institute for Environmental Studies (NIES).</title>
        <authorList>
            <person name="Hirose Y."/>
            <person name="Shimura Y."/>
            <person name="Fujisawa T."/>
            <person name="Nakamura Y."/>
            <person name="Kawachi M."/>
        </authorList>
    </citation>
    <scope>NUCLEOTIDE SEQUENCE [LARGE SCALE GENOMIC DNA]</scope>
    <source>
        <strain evidence="1 2">NIES-2135</strain>
    </source>
</reference>
<organism evidence="1 2">
    <name type="scientific">Leptolyngbya boryana NIES-2135</name>
    <dbReference type="NCBI Taxonomy" id="1973484"/>
    <lineage>
        <taxon>Bacteria</taxon>
        <taxon>Bacillati</taxon>
        <taxon>Cyanobacteriota</taxon>
        <taxon>Cyanophyceae</taxon>
        <taxon>Leptolyngbyales</taxon>
        <taxon>Leptolyngbyaceae</taxon>
        <taxon>Leptolyngbya group</taxon>
        <taxon>Leptolyngbya</taxon>
    </lineage>
</organism>
<dbReference type="AlphaFoldDB" id="A0A1Z4JN70"/>
<keyword evidence="2" id="KW-1185">Reference proteome</keyword>
<accession>A0A1Z4JN70</accession>